<reference evidence="1 2" key="1">
    <citation type="journal article" date="2020" name="ISME J.">
        <title>Comparative genomics reveals insights into cyanobacterial evolution and habitat adaptation.</title>
        <authorList>
            <person name="Chen M.Y."/>
            <person name="Teng W.K."/>
            <person name="Zhao L."/>
            <person name="Hu C.X."/>
            <person name="Zhou Y.K."/>
            <person name="Han B.P."/>
            <person name="Song L.R."/>
            <person name="Shu W.S."/>
        </authorList>
    </citation>
    <scope>NUCLEOTIDE SEQUENCE [LARGE SCALE GENOMIC DNA]</scope>
    <source>
        <strain evidence="1 2">FACHB-362</strain>
    </source>
</reference>
<protein>
    <recommendedName>
        <fullName evidence="3">DUF5331 domain-containing protein</fullName>
    </recommendedName>
</protein>
<gene>
    <name evidence="1" type="ORF">H6G68_00605</name>
</gene>
<organism evidence="1 2">
    <name type="scientific">Anabaena catenula FACHB-362</name>
    <dbReference type="NCBI Taxonomy" id="2692877"/>
    <lineage>
        <taxon>Bacteria</taxon>
        <taxon>Bacillati</taxon>
        <taxon>Cyanobacteriota</taxon>
        <taxon>Cyanophyceae</taxon>
        <taxon>Nostocales</taxon>
        <taxon>Nostocaceae</taxon>
        <taxon>Anabaena</taxon>
    </lineage>
</organism>
<keyword evidence="2" id="KW-1185">Reference proteome</keyword>
<evidence type="ECO:0008006" key="3">
    <source>
        <dbReference type="Google" id="ProtNLM"/>
    </source>
</evidence>
<dbReference type="Pfam" id="PF17265">
    <property type="entry name" value="DUF5331"/>
    <property type="match status" value="1"/>
</dbReference>
<sequence>MDIQQLRQSLKMKWLSYCEENRLWLVKMRIWHSYDGVRRPSSGYILATLSILEPELKKILPFLLELNNNPDQIVAALGLNFNPEEELRLLKSQHYLAKNQVVSKPPAKSQVANTSIQKEHKQVLLRITTNVDQKPESVAVGAVTTSVNHHSPTKPLSEMGREQILKQTDKTLRKPDASALALSLSTTTTVPHQTKAVPSLSRVNKPNHNPQFMSIPVKQVAHISPTSHARSLPSWIDEFCQGVRWEQDETITRKF</sequence>
<proteinExistence type="predicted"/>
<dbReference type="InterPro" id="IPR020346">
    <property type="entry name" value="Uncharacterised_15.3kDa"/>
</dbReference>
<accession>A0ABR8IZP3</accession>
<dbReference type="Proteomes" id="UP000660381">
    <property type="component" value="Unassembled WGS sequence"/>
</dbReference>
<dbReference type="PROSITE" id="PS50007">
    <property type="entry name" value="PIPLC_X_DOMAIN"/>
    <property type="match status" value="1"/>
</dbReference>
<evidence type="ECO:0000313" key="2">
    <source>
        <dbReference type="Proteomes" id="UP000660381"/>
    </source>
</evidence>
<name>A0ABR8IZP3_9NOST</name>
<dbReference type="RefSeq" id="WP_190904888.1">
    <property type="nucleotide sequence ID" value="NZ_JACJTQ010000001.1"/>
</dbReference>
<comment type="caution">
    <text evidence="1">The sequence shown here is derived from an EMBL/GenBank/DDBJ whole genome shotgun (WGS) entry which is preliminary data.</text>
</comment>
<dbReference type="EMBL" id="JACJTQ010000001">
    <property type="protein sequence ID" value="MBD2690266.1"/>
    <property type="molecule type" value="Genomic_DNA"/>
</dbReference>
<evidence type="ECO:0000313" key="1">
    <source>
        <dbReference type="EMBL" id="MBD2690266.1"/>
    </source>
</evidence>